<comment type="cofactor">
    <cofactor evidence="7">
        <name>Mg(2+)</name>
        <dbReference type="ChEBI" id="CHEBI:18420"/>
    </cofactor>
</comment>
<evidence type="ECO:0000256" key="1">
    <source>
        <dbReference type="ARBA" id="ARBA00004651"/>
    </source>
</evidence>
<dbReference type="GO" id="GO:0016780">
    <property type="term" value="F:phosphotransferase activity, for other substituted phosphate groups"/>
    <property type="evidence" value="ECO:0007669"/>
    <property type="project" value="InterPro"/>
</dbReference>
<comment type="subcellular location">
    <subcellularLocation>
        <location evidence="1">Cell membrane</location>
        <topology evidence="1">Multi-pass membrane protein</topology>
    </subcellularLocation>
</comment>
<dbReference type="GO" id="GO:0005886">
    <property type="term" value="C:plasma membrane"/>
    <property type="evidence" value="ECO:0007669"/>
    <property type="project" value="UniProtKB-SubCell"/>
</dbReference>
<feature type="transmembrane region" description="Helical" evidence="8">
    <location>
        <begin position="441"/>
        <end position="462"/>
    </location>
</feature>
<feature type="transmembrane region" description="Helical" evidence="8">
    <location>
        <begin position="496"/>
        <end position="514"/>
    </location>
</feature>
<feature type="transmembrane region" description="Helical" evidence="8">
    <location>
        <begin position="6"/>
        <end position="22"/>
    </location>
</feature>
<feature type="transmembrane region" description="Helical" evidence="8">
    <location>
        <begin position="232"/>
        <end position="253"/>
    </location>
</feature>
<feature type="transmembrane region" description="Helical" evidence="8">
    <location>
        <begin position="474"/>
        <end position="490"/>
    </location>
</feature>
<feature type="transmembrane region" description="Helical" evidence="8">
    <location>
        <begin position="309"/>
        <end position="330"/>
    </location>
</feature>
<feature type="transmembrane region" description="Helical" evidence="8">
    <location>
        <begin position="156"/>
        <end position="173"/>
    </location>
</feature>
<feature type="transmembrane region" description="Helical" evidence="8">
    <location>
        <begin position="43"/>
        <end position="64"/>
    </location>
</feature>
<organism evidence="9 10">
    <name type="scientific">Thiorhodococcus mannitoliphagus</name>
    <dbReference type="NCBI Taxonomy" id="329406"/>
    <lineage>
        <taxon>Bacteria</taxon>
        <taxon>Pseudomonadati</taxon>
        <taxon>Pseudomonadota</taxon>
        <taxon>Gammaproteobacteria</taxon>
        <taxon>Chromatiales</taxon>
        <taxon>Chromatiaceae</taxon>
        <taxon>Thiorhodococcus</taxon>
    </lineage>
</organism>
<feature type="transmembrane region" description="Helical" evidence="8">
    <location>
        <begin position="363"/>
        <end position="385"/>
    </location>
</feature>
<name>A0A6P1DW90_9GAMM</name>
<dbReference type="PANTHER" id="PTHR22926">
    <property type="entry name" value="PHOSPHO-N-ACETYLMURAMOYL-PENTAPEPTIDE-TRANSFERASE"/>
    <property type="match status" value="1"/>
</dbReference>
<dbReference type="AlphaFoldDB" id="A0A6P1DW90"/>
<feature type="binding site" evidence="7">
    <location>
        <position position="208"/>
    </location>
    <ligand>
        <name>Mg(2+)</name>
        <dbReference type="ChEBI" id="CHEBI:18420"/>
    </ligand>
</feature>
<evidence type="ECO:0000313" key="9">
    <source>
        <dbReference type="EMBL" id="NEX21959.1"/>
    </source>
</evidence>
<accession>A0A6P1DW90</accession>
<feature type="transmembrane region" description="Helical" evidence="8">
    <location>
        <begin position="70"/>
        <end position="86"/>
    </location>
</feature>
<dbReference type="RefSeq" id="WP_164655061.1">
    <property type="nucleotide sequence ID" value="NZ_JAAIJR010000076.1"/>
</dbReference>
<feature type="transmembrane region" description="Helical" evidence="8">
    <location>
        <begin position="98"/>
        <end position="116"/>
    </location>
</feature>
<dbReference type="PANTHER" id="PTHR22926:SF3">
    <property type="entry name" value="UNDECAPRENYL-PHOSPHATE ALPHA-N-ACETYLGLUCOSAMINYL 1-PHOSPHATE TRANSFERASE"/>
    <property type="match status" value="1"/>
</dbReference>
<reference evidence="10" key="1">
    <citation type="journal article" date="2020" name="Microbiol. Resour. Announc.">
        <title>Draft Genome Sequences of Thiorhodococcus mannitoliphagus and Thiorhodococcus minor, Purple Sulfur Photosynthetic Bacteria in the Gammaproteobacterial Family Chromatiaceae.</title>
        <authorList>
            <person name="Aviles F.A."/>
            <person name="Meyer T.E."/>
            <person name="Kyndt J.A."/>
        </authorList>
    </citation>
    <scope>NUCLEOTIDE SEQUENCE [LARGE SCALE GENOMIC DNA]</scope>
    <source>
        <strain evidence="10">DSM 18266</strain>
    </source>
</reference>
<evidence type="ECO:0000256" key="3">
    <source>
        <dbReference type="ARBA" id="ARBA00022679"/>
    </source>
</evidence>
<dbReference type="InterPro" id="IPR018480">
    <property type="entry name" value="PNAcMuramoyl-5peptid_Trfase_CS"/>
</dbReference>
<dbReference type="GO" id="GO:0044038">
    <property type="term" value="P:cell wall macromolecule biosynthetic process"/>
    <property type="evidence" value="ECO:0007669"/>
    <property type="project" value="TreeGrafter"/>
</dbReference>
<dbReference type="Proteomes" id="UP000471640">
    <property type="component" value="Unassembled WGS sequence"/>
</dbReference>
<dbReference type="GO" id="GO:0046872">
    <property type="term" value="F:metal ion binding"/>
    <property type="evidence" value="ECO:0007669"/>
    <property type="project" value="UniProtKB-KW"/>
</dbReference>
<protein>
    <submittedName>
        <fullName evidence="9">Undecaprenyl/decaprenyl-phosphate alpha-N-acetylglucosaminyl 1-phosphate transferase</fullName>
    </submittedName>
</protein>
<dbReference type="Pfam" id="PF00953">
    <property type="entry name" value="Glycos_transf_4"/>
    <property type="match status" value="1"/>
</dbReference>
<feature type="transmembrane region" description="Helical" evidence="8">
    <location>
        <begin position="417"/>
        <end position="435"/>
    </location>
</feature>
<evidence type="ECO:0000256" key="7">
    <source>
        <dbReference type="PIRSR" id="PIRSR600715-1"/>
    </source>
</evidence>
<feature type="transmembrane region" description="Helical" evidence="8">
    <location>
        <begin position="285"/>
        <end position="303"/>
    </location>
</feature>
<reference evidence="9 10" key="2">
    <citation type="submission" date="2020-02" db="EMBL/GenBank/DDBJ databases">
        <title>Genome sequences of Thiorhodococcus mannitoliphagus and Thiorhodococcus minor, purple sulfur photosynthetic bacteria in the gammaproteobacterial family, Chromatiaceae.</title>
        <authorList>
            <person name="Aviles F.A."/>
            <person name="Meyer T.E."/>
            <person name="Kyndt J.A."/>
        </authorList>
    </citation>
    <scope>NUCLEOTIDE SEQUENCE [LARGE SCALE GENOMIC DNA]</scope>
    <source>
        <strain evidence="9 10">DSM 18266</strain>
    </source>
</reference>
<dbReference type="InterPro" id="IPR000715">
    <property type="entry name" value="Glycosyl_transferase_4"/>
</dbReference>
<feature type="transmembrane region" description="Helical" evidence="8">
    <location>
        <begin position="391"/>
        <end position="410"/>
    </location>
</feature>
<evidence type="ECO:0000313" key="10">
    <source>
        <dbReference type="Proteomes" id="UP000471640"/>
    </source>
</evidence>
<dbReference type="GO" id="GO:0071555">
    <property type="term" value="P:cell wall organization"/>
    <property type="evidence" value="ECO:0007669"/>
    <property type="project" value="TreeGrafter"/>
</dbReference>
<feature type="binding site" evidence="7">
    <location>
        <position position="148"/>
    </location>
    <ligand>
        <name>Mg(2+)</name>
        <dbReference type="ChEBI" id="CHEBI:18420"/>
    </ligand>
</feature>
<sequence length="542" mass="57137">MQAVYILLLALSISMVLIPPLKRLGAPLGLTDIPNARKIHDRAIPRSGGIAIASGTLISAWLLISLDQQGMALIAAWCVLLVFGLLDDRLNLDYRLKLLGQIIAGSIAVVAGDIMITEVPFLGVETLPTEIAIPLTVFLLTAITNAVNLSDGLDGLAGGLSILALGCLAIFAYQSGDQANFALTMALMGATFGFLRFNSSPAQIFMGDSGSQFLGFGVGVLAISITQRPDTALGPLTPLLVLALPILDTLNVMTRRIAAGRSPFSADKLHLHHQLLEAGLSQNQAVSLVYMAQVVAVALAYALRYSSDIAIIGSYVALSVAILAGIHALNQSHHHAQLPRKHAPLLNRVLGVLDSLEAKSASILVFTHRALCILLVTVLVGGAAIADAISADITTLAITLLALAVIAPWLPLKPGAALDRVCLYAAGLVILFLATPPLRELLGTLTVVGLFGAMALLTGIWVRAEESAFCTSSLDILILIIAGAIPLFSAPLPPQLAFLVPQAIILFYSIEVILSRAQRRWSPLRLALLVSLTILTLKGLTL</sequence>
<keyword evidence="3 9" id="KW-0808">Transferase</keyword>
<keyword evidence="6 8" id="KW-0472">Membrane</keyword>
<feature type="transmembrane region" description="Helical" evidence="8">
    <location>
        <begin position="179"/>
        <end position="197"/>
    </location>
</feature>
<evidence type="ECO:0000256" key="8">
    <source>
        <dbReference type="SAM" id="Phobius"/>
    </source>
</evidence>
<gene>
    <name evidence="9" type="ORF">G3480_16880</name>
</gene>
<keyword evidence="7" id="KW-0479">Metal-binding</keyword>
<keyword evidence="4 8" id="KW-0812">Transmembrane</keyword>
<dbReference type="EMBL" id="JAAIJR010000076">
    <property type="protein sequence ID" value="NEX21959.1"/>
    <property type="molecule type" value="Genomic_DNA"/>
</dbReference>
<evidence type="ECO:0000256" key="2">
    <source>
        <dbReference type="ARBA" id="ARBA00022475"/>
    </source>
</evidence>
<keyword evidence="7" id="KW-0460">Magnesium</keyword>
<evidence type="ECO:0000256" key="4">
    <source>
        <dbReference type="ARBA" id="ARBA00022692"/>
    </source>
</evidence>
<dbReference type="CDD" id="cd06853">
    <property type="entry name" value="GT_WecA_like"/>
    <property type="match status" value="1"/>
</dbReference>
<evidence type="ECO:0000256" key="5">
    <source>
        <dbReference type="ARBA" id="ARBA00022989"/>
    </source>
</evidence>
<dbReference type="PROSITE" id="PS01348">
    <property type="entry name" value="MRAY_2"/>
    <property type="match status" value="1"/>
</dbReference>
<keyword evidence="10" id="KW-1185">Reference proteome</keyword>
<feature type="transmembrane region" description="Helical" evidence="8">
    <location>
        <begin position="131"/>
        <end position="149"/>
    </location>
</feature>
<feature type="transmembrane region" description="Helical" evidence="8">
    <location>
        <begin position="209"/>
        <end position="226"/>
    </location>
</feature>
<comment type="caution">
    <text evidence="9">The sequence shown here is derived from an EMBL/GenBank/DDBJ whole genome shotgun (WGS) entry which is preliminary data.</text>
</comment>
<proteinExistence type="predicted"/>
<evidence type="ECO:0000256" key="6">
    <source>
        <dbReference type="ARBA" id="ARBA00023136"/>
    </source>
</evidence>
<keyword evidence="2" id="KW-1003">Cell membrane</keyword>
<dbReference type="GO" id="GO:0009103">
    <property type="term" value="P:lipopolysaccharide biosynthetic process"/>
    <property type="evidence" value="ECO:0007669"/>
    <property type="project" value="TreeGrafter"/>
</dbReference>
<keyword evidence="5 8" id="KW-1133">Transmembrane helix</keyword>